<organism evidence="1 2">
    <name type="scientific">Adonisia turfae CCMR0081</name>
    <dbReference type="NCBI Taxonomy" id="2292702"/>
    <lineage>
        <taxon>Bacteria</taxon>
        <taxon>Bacillati</taxon>
        <taxon>Cyanobacteriota</taxon>
        <taxon>Adonisia</taxon>
        <taxon>Adonisia turfae</taxon>
    </lineage>
</organism>
<dbReference type="Proteomes" id="UP000481033">
    <property type="component" value="Unassembled WGS sequence"/>
</dbReference>
<proteinExistence type="predicted"/>
<gene>
    <name evidence="1" type="ORF">DXZ20_18375</name>
</gene>
<reference evidence="1 2" key="1">
    <citation type="journal article" date="2020" name="Microb. Ecol.">
        <title>Ecogenomics of the Marine Benthic Filamentous Cyanobacterium Adonisia.</title>
        <authorList>
            <person name="Walter J.M."/>
            <person name="Coutinho F.H."/>
            <person name="Leomil L."/>
            <person name="Hargreaves P.I."/>
            <person name="Campeao M.E."/>
            <person name="Vieira V.V."/>
            <person name="Silva B.S."/>
            <person name="Fistarol G.O."/>
            <person name="Salomon P.S."/>
            <person name="Sawabe T."/>
            <person name="Mino S."/>
            <person name="Hosokawa M."/>
            <person name="Miyashita H."/>
            <person name="Maruyama F."/>
            <person name="van Verk M.C."/>
            <person name="Dutilh B.E."/>
            <person name="Thompson C.C."/>
            <person name="Thompson F.L."/>
        </authorList>
    </citation>
    <scope>NUCLEOTIDE SEQUENCE [LARGE SCALE GENOMIC DNA]</scope>
    <source>
        <strain evidence="1 2">CCMR0081</strain>
    </source>
</reference>
<dbReference type="AlphaFoldDB" id="A0A6M0RPB0"/>
<evidence type="ECO:0000313" key="1">
    <source>
        <dbReference type="EMBL" id="NEZ57593.1"/>
    </source>
</evidence>
<evidence type="ECO:0000313" key="2">
    <source>
        <dbReference type="Proteomes" id="UP000481033"/>
    </source>
</evidence>
<dbReference type="RefSeq" id="WP_163699702.1">
    <property type="nucleotide sequence ID" value="NZ_QXHD01000004.1"/>
</dbReference>
<sequence>MSELQETVEKLIAEACCHPPGSLKRQTHLTQIIRLISNQLWRDQAPYYQDALQQTWIYFCRNLCEATTGCAYDPDKANVVTWLNAYLKRRLQDGYINTQKQYATTAYPSTSSGSEGKPLDPLDSLPAPPDIPPLLAEVQAWAEADADGVLADTHIKGQPQITCQLLILKRLPPETPWKELAAQLEVSVSTLSSFYQRQCIPLLKEFGRVQGYL</sequence>
<comment type="caution">
    <text evidence="1">The sequence shown here is derived from an EMBL/GenBank/DDBJ whole genome shotgun (WGS) entry which is preliminary data.</text>
</comment>
<name>A0A6M0RPB0_9CYAN</name>
<keyword evidence="2" id="KW-1185">Reference proteome</keyword>
<protein>
    <submittedName>
        <fullName evidence="1">Sigma-70 family RNA polymerase sigma factor</fullName>
    </submittedName>
</protein>
<accession>A0A6M0RPB0</accession>
<dbReference type="EMBL" id="QXHD01000004">
    <property type="protein sequence ID" value="NEZ57593.1"/>
    <property type="molecule type" value="Genomic_DNA"/>
</dbReference>